<organism evidence="11 12">
    <name type="scientific">Candidatus Accumulibacter contiguus</name>
    <dbReference type="NCBI Taxonomy" id="2954381"/>
    <lineage>
        <taxon>Bacteria</taxon>
        <taxon>Pseudomonadati</taxon>
        <taxon>Pseudomonadota</taxon>
        <taxon>Betaproteobacteria</taxon>
        <taxon>Candidatus Accumulibacter</taxon>
    </lineage>
</organism>
<evidence type="ECO:0000256" key="3">
    <source>
        <dbReference type="ARBA" id="ARBA00022448"/>
    </source>
</evidence>
<keyword evidence="12" id="KW-1185">Reference proteome</keyword>
<evidence type="ECO:0000256" key="7">
    <source>
        <dbReference type="ARBA" id="ARBA00023136"/>
    </source>
</evidence>
<dbReference type="NCBIfam" id="TIGR01726">
    <property type="entry name" value="HEQRo_perm_3TM"/>
    <property type="match status" value="1"/>
</dbReference>
<feature type="transmembrane region" description="Helical" evidence="8">
    <location>
        <begin position="107"/>
        <end position="129"/>
    </location>
</feature>
<evidence type="ECO:0000256" key="6">
    <source>
        <dbReference type="ARBA" id="ARBA00022989"/>
    </source>
</evidence>
<dbReference type="Gene3D" id="1.10.3720.10">
    <property type="entry name" value="MetI-like"/>
    <property type="match status" value="1"/>
</dbReference>
<feature type="region of interest" description="Disordered" evidence="9">
    <location>
        <begin position="1"/>
        <end position="20"/>
    </location>
</feature>
<evidence type="ECO:0000256" key="9">
    <source>
        <dbReference type="SAM" id="MobiDB-lite"/>
    </source>
</evidence>
<feature type="domain" description="ABC transmembrane type-1" evidence="10">
    <location>
        <begin position="71"/>
        <end position="268"/>
    </location>
</feature>
<evidence type="ECO:0000256" key="8">
    <source>
        <dbReference type="RuleBase" id="RU363032"/>
    </source>
</evidence>
<dbReference type="SUPFAM" id="SSF161098">
    <property type="entry name" value="MetI-like"/>
    <property type="match status" value="1"/>
</dbReference>
<evidence type="ECO:0000313" key="12">
    <source>
        <dbReference type="Proteomes" id="UP000886469"/>
    </source>
</evidence>
<proteinExistence type="inferred from homology"/>
<sequence length="280" mass="30542">MGMIRRSSSRHAPSRSRATRSIAETLDLPAPSPVCGRWGCRSTSLCAHMTPLFDLDLLLTGTYHDWLVAGLITSLSLTGISLALALPLAILIALIRLSPVKVLQWSGFAFVEAIRNVPLLAHMLFWYFGAPELLPTALREWLYARNIEATSAIIALTLYTAAYMSEDVRSGIRSIPGQQFEAARALGFSFVASMRLVVLPQALRVTIPPLISQTLNLWKDTSIATVIGVAELMYQAAKVESASFRSFEAFAFASACYLGMSLLITGAAGWYQGRFPVRAA</sequence>
<comment type="caution">
    <text evidence="11">The sequence shown here is derived from an EMBL/GenBank/DDBJ whole genome shotgun (WGS) entry which is preliminary data.</text>
</comment>
<gene>
    <name evidence="11" type="ORF">E4Q08_15420</name>
</gene>
<keyword evidence="5 8" id="KW-0812">Transmembrane</keyword>
<dbReference type="InterPro" id="IPR043429">
    <property type="entry name" value="ArtM/GltK/GlnP/TcyL/YhdX-like"/>
</dbReference>
<dbReference type="InterPro" id="IPR035906">
    <property type="entry name" value="MetI-like_sf"/>
</dbReference>
<dbReference type="InterPro" id="IPR000515">
    <property type="entry name" value="MetI-like"/>
</dbReference>
<feature type="transmembrane region" description="Helical" evidence="8">
    <location>
        <begin position="66"/>
        <end position="95"/>
    </location>
</feature>
<keyword evidence="3 8" id="KW-0813">Transport</keyword>
<dbReference type="Proteomes" id="UP000886469">
    <property type="component" value="Unassembled WGS sequence"/>
</dbReference>
<feature type="transmembrane region" description="Helical" evidence="8">
    <location>
        <begin position="141"/>
        <end position="164"/>
    </location>
</feature>
<evidence type="ECO:0000256" key="5">
    <source>
        <dbReference type="ARBA" id="ARBA00022692"/>
    </source>
</evidence>
<dbReference type="CDD" id="cd06261">
    <property type="entry name" value="TM_PBP2"/>
    <property type="match status" value="1"/>
</dbReference>
<evidence type="ECO:0000313" key="11">
    <source>
        <dbReference type="EMBL" id="NMQ06540.1"/>
    </source>
</evidence>
<name>A0ABX1TDA8_9PROT</name>
<dbReference type="Pfam" id="PF00528">
    <property type="entry name" value="BPD_transp_1"/>
    <property type="match status" value="1"/>
</dbReference>
<evidence type="ECO:0000256" key="4">
    <source>
        <dbReference type="ARBA" id="ARBA00022475"/>
    </source>
</evidence>
<keyword evidence="6 8" id="KW-1133">Transmembrane helix</keyword>
<reference evidence="11" key="1">
    <citation type="submission" date="2019-03" db="EMBL/GenBank/DDBJ databases">
        <title>Metabolic reconstructions from genomes of highly enriched 'Candidatus Accumulibacter' and 'Candidatus Competibacter' bioreactor populations.</title>
        <authorList>
            <person name="Annavajhala M.K."/>
            <person name="Welles L."/>
            <person name="Abbas B."/>
            <person name="Sorokin D."/>
            <person name="Park H."/>
            <person name="Van Loosdrecht M."/>
            <person name="Chandran K."/>
        </authorList>
    </citation>
    <scope>NUCLEOTIDE SEQUENCE</scope>
    <source>
        <strain evidence="11">SBR_L</strain>
    </source>
</reference>
<evidence type="ECO:0000256" key="1">
    <source>
        <dbReference type="ARBA" id="ARBA00004429"/>
    </source>
</evidence>
<protein>
    <submittedName>
        <fullName evidence="11">Amino acid ABC transporter permease</fullName>
    </submittedName>
</protein>
<feature type="compositionally biased region" description="Basic residues" evidence="9">
    <location>
        <begin position="7"/>
        <end position="18"/>
    </location>
</feature>
<keyword evidence="4" id="KW-1003">Cell membrane</keyword>
<dbReference type="InterPro" id="IPR010065">
    <property type="entry name" value="AA_ABC_transptr_permease_3TM"/>
</dbReference>
<accession>A0ABX1TDA8</accession>
<dbReference type="PANTHER" id="PTHR30614:SF47">
    <property type="entry name" value="ABC TRANSPORTER PERMEASE"/>
    <property type="match status" value="1"/>
</dbReference>
<evidence type="ECO:0000256" key="2">
    <source>
        <dbReference type="ARBA" id="ARBA00010072"/>
    </source>
</evidence>
<comment type="subcellular location">
    <subcellularLocation>
        <location evidence="1">Cell inner membrane</location>
        <topology evidence="1">Multi-pass membrane protein</topology>
    </subcellularLocation>
    <subcellularLocation>
        <location evidence="8">Cell membrane</location>
        <topology evidence="8">Multi-pass membrane protein</topology>
    </subcellularLocation>
</comment>
<feature type="transmembrane region" description="Helical" evidence="8">
    <location>
        <begin position="249"/>
        <end position="271"/>
    </location>
</feature>
<evidence type="ECO:0000259" key="10">
    <source>
        <dbReference type="PROSITE" id="PS50928"/>
    </source>
</evidence>
<dbReference type="EMBL" id="SPMX01000045">
    <property type="protein sequence ID" value="NMQ06540.1"/>
    <property type="molecule type" value="Genomic_DNA"/>
</dbReference>
<dbReference type="PANTHER" id="PTHR30614">
    <property type="entry name" value="MEMBRANE COMPONENT OF AMINO ACID ABC TRANSPORTER"/>
    <property type="match status" value="1"/>
</dbReference>
<dbReference type="PROSITE" id="PS50928">
    <property type="entry name" value="ABC_TM1"/>
    <property type="match status" value="1"/>
</dbReference>
<keyword evidence="7 8" id="KW-0472">Membrane</keyword>
<comment type="similarity">
    <text evidence="2">Belongs to the binding-protein-dependent transport system permease family. HisMQ subfamily.</text>
</comment>